<dbReference type="RefSeq" id="WP_106890046.1">
    <property type="nucleotide sequence ID" value="NZ_CP027860.1"/>
</dbReference>
<dbReference type="UniPathway" id="UPA00042">
    <property type="reaction ID" value="UER00497"/>
</dbReference>
<dbReference type="InterPro" id="IPR029066">
    <property type="entry name" value="PLP-binding_barrel"/>
</dbReference>
<feature type="binding site" evidence="5 7">
    <location>
        <position position="303"/>
    </location>
    <ligand>
        <name>substrate</name>
    </ligand>
</feature>
<dbReference type="InterPro" id="IPR011079">
    <property type="entry name" value="Ala_racemase_C"/>
</dbReference>
<reference evidence="9 10" key="1">
    <citation type="submission" date="2018-03" db="EMBL/GenBank/DDBJ databases">
        <title>Ahniella affigens gen. nov., sp. nov., a gammaproteobacterium isolated from sandy soil near a stream.</title>
        <authorList>
            <person name="Ko Y."/>
            <person name="Kim J.-H."/>
        </authorList>
    </citation>
    <scope>NUCLEOTIDE SEQUENCE [LARGE SCALE GENOMIC DNA]</scope>
    <source>
        <strain evidence="9 10">D13</strain>
    </source>
</reference>
<keyword evidence="3 5" id="KW-0663">Pyridoxal phosphate</keyword>
<dbReference type="PRINTS" id="PR00992">
    <property type="entry name" value="ALARACEMASE"/>
</dbReference>
<dbReference type="GO" id="GO:0005829">
    <property type="term" value="C:cytosol"/>
    <property type="evidence" value="ECO:0007669"/>
    <property type="project" value="TreeGrafter"/>
</dbReference>
<dbReference type="EMBL" id="CP027860">
    <property type="protein sequence ID" value="AVP96117.1"/>
    <property type="molecule type" value="Genomic_DNA"/>
</dbReference>
<dbReference type="FunFam" id="3.20.20.10:FF:000002">
    <property type="entry name" value="Alanine racemase"/>
    <property type="match status" value="1"/>
</dbReference>
<dbReference type="InterPro" id="IPR001608">
    <property type="entry name" value="Ala_racemase_N"/>
</dbReference>
<gene>
    <name evidence="9" type="primary">alr</name>
    <name evidence="9" type="ORF">C7S18_02415</name>
</gene>
<evidence type="ECO:0000256" key="7">
    <source>
        <dbReference type="PIRSR" id="PIRSR600821-52"/>
    </source>
</evidence>
<comment type="function">
    <text evidence="5">Catalyzes the interconversion of L-alanine and D-alanine. May also act on other amino acids.</text>
</comment>
<feature type="binding site" evidence="5 7">
    <location>
        <position position="130"/>
    </location>
    <ligand>
        <name>substrate</name>
    </ligand>
</feature>
<dbReference type="InterPro" id="IPR009006">
    <property type="entry name" value="Ala_racemase/Decarboxylase_C"/>
</dbReference>
<dbReference type="Pfam" id="PF00842">
    <property type="entry name" value="Ala_racemase_C"/>
    <property type="match status" value="1"/>
</dbReference>
<dbReference type="GO" id="GO:0008784">
    <property type="term" value="F:alanine racemase activity"/>
    <property type="evidence" value="ECO:0007669"/>
    <property type="project" value="UniProtKB-UniRule"/>
</dbReference>
<evidence type="ECO:0000256" key="4">
    <source>
        <dbReference type="ARBA" id="ARBA00023235"/>
    </source>
</evidence>
<feature type="active site" description="Proton acceptor; specific for D-alanine" evidence="5">
    <location>
        <position position="35"/>
    </location>
</feature>
<keyword evidence="10" id="KW-1185">Reference proteome</keyword>
<dbReference type="PANTHER" id="PTHR30511:SF0">
    <property type="entry name" value="ALANINE RACEMASE, CATABOLIC-RELATED"/>
    <property type="match status" value="1"/>
</dbReference>
<feature type="active site" description="Proton acceptor; specific for L-alanine" evidence="5">
    <location>
        <position position="255"/>
    </location>
</feature>
<dbReference type="Gene3D" id="2.40.37.10">
    <property type="entry name" value="Lyase, Ornithine Decarboxylase, Chain A, domain 1"/>
    <property type="match status" value="1"/>
</dbReference>
<comment type="cofactor">
    <cofactor evidence="2 5 6">
        <name>pyridoxal 5'-phosphate</name>
        <dbReference type="ChEBI" id="CHEBI:597326"/>
    </cofactor>
</comment>
<dbReference type="EC" id="5.1.1.1" evidence="5"/>
<dbReference type="InterPro" id="IPR000821">
    <property type="entry name" value="Ala_racemase"/>
</dbReference>
<dbReference type="SUPFAM" id="SSF51419">
    <property type="entry name" value="PLP-binding barrel"/>
    <property type="match status" value="1"/>
</dbReference>
<dbReference type="NCBIfam" id="TIGR00492">
    <property type="entry name" value="alr"/>
    <property type="match status" value="1"/>
</dbReference>
<dbReference type="KEGG" id="xba:C7S18_02415"/>
<dbReference type="HAMAP" id="MF_01201">
    <property type="entry name" value="Ala_racemase"/>
    <property type="match status" value="1"/>
</dbReference>
<evidence type="ECO:0000256" key="1">
    <source>
        <dbReference type="ARBA" id="ARBA00000316"/>
    </source>
</evidence>
<dbReference type="Gene3D" id="3.20.20.10">
    <property type="entry name" value="Alanine racemase"/>
    <property type="match status" value="1"/>
</dbReference>
<dbReference type="PROSITE" id="PS00395">
    <property type="entry name" value="ALANINE_RACEMASE"/>
    <property type="match status" value="1"/>
</dbReference>
<organism evidence="9 10">
    <name type="scientific">Ahniella affigens</name>
    <dbReference type="NCBI Taxonomy" id="2021234"/>
    <lineage>
        <taxon>Bacteria</taxon>
        <taxon>Pseudomonadati</taxon>
        <taxon>Pseudomonadota</taxon>
        <taxon>Gammaproteobacteria</taxon>
        <taxon>Lysobacterales</taxon>
        <taxon>Rhodanobacteraceae</taxon>
        <taxon>Ahniella</taxon>
    </lineage>
</organism>
<dbReference type="PANTHER" id="PTHR30511">
    <property type="entry name" value="ALANINE RACEMASE"/>
    <property type="match status" value="1"/>
</dbReference>
<comment type="pathway">
    <text evidence="5">Amino-acid biosynthesis; D-alanine biosynthesis; D-alanine from L-alanine: step 1/1.</text>
</comment>
<dbReference type="Pfam" id="PF01168">
    <property type="entry name" value="Ala_racemase_N"/>
    <property type="match status" value="1"/>
</dbReference>
<accession>A0A2P1PMR5</accession>
<protein>
    <recommendedName>
        <fullName evidence="5">Alanine racemase</fullName>
        <ecNumber evidence="5">5.1.1.1</ecNumber>
    </recommendedName>
</protein>
<dbReference type="GO" id="GO:0030632">
    <property type="term" value="P:D-alanine biosynthetic process"/>
    <property type="evidence" value="ECO:0007669"/>
    <property type="project" value="UniProtKB-UniRule"/>
</dbReference>
<keyword evidence="4 5" id="KW-0413">Isomerase</keyword>
<proteinExistence type="inferred from homology"/>
<dbReference type="SUPFAM" id="SSF50621">
    <property type="entry name" value="Alanine racemase C-terminal domain-like"/>
    <property type="match status" value="1"/>
</dbReference>
<dbReference type="Proteomes" id="UP000241074">
    <property type="component" value="Chromosome"/>
</dbReference>
<evidence type="ECO:0000313" key="10">
    <source>
        <dbReference type="Proteomes" id="UP000241074"/>
    </source>
</evidence>
<feature type="domain" description="Alanine racemase C-terminal" evidence="8">
    <location>
        <begin position="234"/>
        <end position="358"/>
    </location>
</feature>
<dbReference type="InterPro" id="IPR020622">
    <property type="entry name" value="Ala_racemase_pyridoxalP-BS"/>
</dbReference>
<evidence type="ECO:0000256" key="2">
    <source>
        <dbReference type="ARBA" id="ARBA00001933"/>
    </source>
</evidence>
<dbReference type="OrthoDB" id="9813814at2"/>
<evidence type="ECO:0000313" key="9">
    <source>
        <dbReference type="EMBL" id="AVP96117.1"/>
    </source>
</evidence>
<evidence type="ECO:0000259" key="8">
    <source>
        <dbReference type="SMART" id="SM01005"/>
    </source>
</evidence>
<comment type="catalytic activity">
    <reaction evidence="1 5">
        <text>L-alanine = D-alanine</text>
        <dbReference type="Rhea" id="RHEA:20249"/>
        <dbReference type="ChEBI" id="CHEBI:57416"/>
        <dbReference type="ChEBI" id="CHEBI:57972"/>
        <dbReference type="EC" id="5.1.1.1"/>
    </reaction>
</comment>
<dbReference type="SMART" id="SM01005">
    <property type="entry name" value="Ala_racemase_C"/>
    <property type="match status" value="1"/>
</dbReference>
<name>A0A2P1PMR5_9GAMM</name>
<sequence length="359" mass="38442">MSRSAIAAISLSALTHNLARLRSLAPASKLMAVVKADGYGHGLERVARALGSADAFGVAAIADGLRLRASGHKQRIVVLSGIDEPNDLAEVRRLGLDMVLHHPEQLRMLQLDPDPRPIRTWLKLDTGMHRLGFPSEQATALIATLRTISQVAADLTVMTHFANSDVPEDQSNAAQRAHFARATDPLGLPRSLANSAAICFDPASHAEWVRPGGLLYGLGLSTTQTGAALGFKPVMQLSSKLIAIQDIAAGERIGYAGTYTCPQRQRVGVVALGYGDGYPRQAGTDTPVLLRGRRSRILGRVSMDLMTIDLDAFPDAAIGDRVVLWGDELPVEEIATAAGTISYELTCGVTKRVMFLEQP</sequence>
<dbReference type="GO" id="GO:0030170">
    <property type="term" value="F:pyridoxal phosphate binding"/>
    <property type="evidence" value="ECO:0007669"/>
    <property type="project" value="UniProtKB-UniRule"/>
</dbReference>
<comment type="similarity">
    <text evidence="5">Belongs to the alanine racemase family.</text>
</comment>
<reference evidence="9 10" key="2">
    <citation type="submission" date="2018-03" db="EMBL/GenBank/DDBJ databases">
        <authorList>
            <person name="Keele B.F."/>
        </authorList>
    </citation>
    <scope>NUCLEOTIDE SEQUENCE [LARGE SCALE GENOMIC DNA]</scope>
    <source>
        <strain evidence="9 10">D13</strain>
    </source>
</reference>
<feature type="modified residue" description="N6-(pyridoxal phosphate)lysine" evidence="5 6">
    <location>
        <position position="35"/>
    </location>
</feature>
<dbReference type="AlphaFoldDB" id="A0A2P1PMR5"/>
<evidence type="ECO:0000256" key="5">
    <source>
        <dbReference type="HAMAP-Rule" id="MF_01201"/>
    </source>
</evidence>
<evidence type="ECO:0000256" key="6">
    <source>
        <dbReference type="PIRSR" id="PIRSR600821-50"/>
    </source>
</evidence>
<evidence type="ECO:0000256" key="3">
    <source>
        <dbReference type="ARBA" id="ARBA00022898"/>
    </source>
</evidence>